<organism evidence="1 2">
    <name type="scientific">Nesidiocoris tenuis</name>
    <dbReference type="NCBI Taxonomy" id="355587"/>
    <lineage>
        <taxon>Eukaryota</taxon>
        <taxon>Metazoa</taxon>
        <taxon>Ecdysozoa</taxon>
        <taxon>Arthropoda</taxon>
        <taxon>Hexapoda</taxon>
        <taxon>Insecta</taxon>
        <taxon>Pterygota</taxon>
        <taxon>Neoptera</taxon>
        <taxon>Paraneoptera</taxon>
        <taxon>Hemiptera</taxon>
        <taxon>Heteroptera</taxon>
        <taxon>Panheteroptera</taxon>
        <taxon>Cimicomorpha</taxon>
        <taxon>Miridae</taxon>
        <taxon>Dicyphina</taxon>
        <taxon>Nesidiocoris</taxon>
    </lineage>
</organism>
<protein>
    <submittedName>
        <fullName evidence="1">Uncharacterized protein</fullName>
    </submittedName>
</protein>
<sequence length="69" mass="7588">MEYQYGEPGYGTVVGEGLGPRWWIRWVSGFETDSDPPPPPHDSVRPGVADIDTDMVTLALVTCRDAVPQ</sequence>
<evidence type="ECO:0000313" key="2">
    <source>
        <dbReference type="Proteomes" id="UP001307889"/>
    </source>
</evidence>
<evidence type="ECO:0000313" key="1">
    <source>
        <dbReference type="EMBL" id="BES90785.1"/>
    </source>
</evidence>
<dbReference type="EMBL" id="AP028910">
    <property type="protein sequence ID" value="BES90785.1"/>
    <property type="molecule type" value="Genomic_DNA"/>
</dbReference>
<name>A0ABN7AES6_9HEMI</name>
<proteinExistence type="predicted"/>
<keyword evidence="2" id="KW-1185">Reference proteome</keyword>
<gene>
    <name evidence="1" type="ORF">NTJ_03594</name>
</gene>
<dbReference type="Proteomes" id="UP001307889">
    <property type="component" value="Chromosome 2"/>
</dbReference>
<reference evidence="1 2" key="1">
    <citation type="submission" date="2023-09" db="EMBL/GenBank/DDBJ databases">
        <title>Nesidiocoris tenuis whole genome shotgun sequence.</title>
        <authorList>
            <person name="Shibata T."/>
            <person name="Shimoda M."/>
            <person name="Kobayashi T."/>
            <person name="Uehara T."/>
        </authorList>
    </citation>
    <scope>NUCLEOTIDE SEQUENCE [LARGE SCALE GENOMIC DNA]</scope>
    <source>
        <strain evidence="1 2">Japan</strain>
    </source>
</reference>
<accession>A0ABN7AES6</accession>